<keyword evidence="1 4" id="KW-0418">Kinase</keyword>
<dbReference type="InterPro" id="IPR016188">
    <property type="entry name" value="PurM-like_N"/>
</dbReference>
<feature type="binding site" evidence="1">
    <location>
        <position position="31"/>
    </location>
    <ligand>
        <name>Mg(2+)</name>
        <dbReference type="ChEBI" id="CHEBI:18420"/>
        <label>1</label>
    </ligand>
</feature>
<comment type="function">
    <text evidence="1">Catalyzes the ATP-dependent phosphorylation of thiamine-monophosphate (TMP) to form thiamine-pyrophosphate (TPP), the active form of vitamin B1.</text>
</comment>
<dbReference type="AlphaFoldDB" id="A0A5D5AL02"/>
<dbReference type="GO" id="GO:0000287">
    <property type="term" value="F:magnesium ion binding"/>
    <property type="evidence" value="ECO:0007669"/>
    <property type="project" value="UniProtKB-UniRule"/>
</dbReference>
<name>A0A5D5AL02_9EURY</name>
<feature type="domain" description="PurM-like N-terminal" evidence="2">
    <location>
        <begin position="18"/>
        <end position="123"/>
    </location>
</feature>
<dbReference type="GO" id="GO:0009229">
    <property type="term" value="P:thiamine diphosphate biosynthetic process"/>
    <property type="evidence" value="ECO:0007669"/>
    <property type="project" value="UniProtKB-UniRule"/>
</dbReference>
<dbReference type="Gene3D" id="3.30.1330.10">
    <property type="entry name" value="PurM-like, N-terminal domain"/>
    <property type="match status" value="1"/>
</dbReference>
<sequence>MDERAALALLDRELEPVGDDAAVVDDLVVTTDMLHERTDFPPGTTRYTAGWRAVGASLSDVAAMGAEATAAVAAYAAPEFDPEELLAFVRGASDVCERVGAEYVGGDLDGHEEFTVATTAFGWTDEPLLRSGAQPGDRVCVTGTLGRSAAALTLFERAGEDETPAEEADRALEQANELFRFVPRIEAGLALASRATAAMDSSDGLARSLHQLAEASDCGFAIDSEAIPIDDAVRDVCSKPERALERATTFGEDFELVATVPADAIDDVRAATDVSVTSIGSVVDRRDGITIDGDDLEDRGYTHG</sequence>
<evidence type="ECO:0000259" key="2">
    <source>
        <dbReference type="Pfam" id="PF00586"/>
    </source>
</evidence>
<evidence type="ECO:0000259" key="3">
    <source>
        <dbReference type="Pfam" id="PF02769"/>
    </source>
</evidence>
<feature type="binding site" evidence="1">
    <location>
        <position position="30"/>
    </location>
    <ligand>
        <name>Mg(2+)</name>
        <dbReference type="ChEBI" id="CHEBI:18420"/>
        <label>4</label>
    </ligand>
</feature>
<feature type="binding site" evidence="1">
    <location>
        <position position="60"/>
    </location>
    <ligand>
        <name>Mg(2+)</name>
        <dbReference type="ChEBI" id="CHEBI:18420"/>
        <label>3</label>
    </ligand>
</feature>
<accession>A0A5D5AL02</accession>
<comment type="similarity">
    <text evidence="1">Belongs to the thiamine-monophosphate kinase family.</text>
</comment>
<keyword evidence="1" id="KW-0784">Thiamine biosynthesis</keyword>
<feature type="binding site" evidence="1">
    <location>
        <position position="60"/>
    </location>
    <ligand>
        <name>Mg(2+)</name>
        <dbReference type="ChEBI" id="CHEBI:18420"/>
        <label>4</label>
    </ligand>
</feature>
<dbReference type="UniPathway" id="UPA00060">
    <property type="reaction ID" value="UER00142"/>
</dbReference>
<comment type="catalytic activity">
    <reaction evidence="1">
        <text>thiamine phosphate + ATP = thiamine diphosphate + ADP</text>
        <dbReference type="Rhea" id="RHEA:15913"/>
        <dbReference type="ChEBI" id="CHEBI:30616"/>
        <dbReference type="ChEBI" id="CHEBI:37575"/>
        <dbReference type="ChEBI" id="CHEBI:58937"/>
        <dbReference type="ChEBI" id="CHEBI:456216"/>
        <dbReference type="EC" id="2.7.4.16"/>
    </reaction>
</comment>
<feature type="binding site" evidence="1">
    <location>
        <position position="32"/>
    </location>
    <ligand>
        <name>Mg(2+)</name>
        <dbReference type="ChEBI" id="CHEBI:18420"/>
        <label>2</label>
    </ligand>
</feature>
<feature type="binding site" evidence="1">
    <location>
        <position position="32"/>
    </location>
    <ligand>
        <name>Mg(2+)</name>
        <dbReference type="ChEBI" id="CHEBI:18420"/>
        <label>1</label>
    </ligand>
</feature>
<feature type="binding site" evidence="1">
    <location>
        <position position="252"/>
    </location>
    <ligand>
        <name>substrate</name>
    </ligand>
</feature>
<evidence type="ECO:0000256" key="1">
    <source>
        <dbReference type="HAMAP-Rule" id="MF_02128"/>
    </source>
</evidence>
<gene>
    <name evidence="1 4" type="primary">thiL</name>
    <name evidence="4" type="ORF">FYC77_09175</name>
</gene>
<dbReference type="GO" id="GO:0009228">
    <property type="term" value="P:thiamine biosynthetic process"/>
    <property type="evidence" value="ECO:0007669"/>
    <property type="project" value="UniProtKB-KW"/>
</dbReference>
<dbReference type="NCBIfam" id="TIGR01379">
    <property type="entry name" value="thiL"/>
    <property type="match status" value="1"/>
</dbReference>
<feature type="binding site" evidence="1">
    <location>
        <position position="39"/>
    </location>
    <ligand>
        <name>substrate</name>
    </ligand>
</feature>
<feature type="binding site" evidence="1">
    <location>
        <position position="301"/>
    </location>
    <ligand>
        <name>substrate</name>
    </ligand>
</feature>
<comment type="pathway">
    <text evidence="1">Cofactor biosynthesis; thiamine diphosphate biosynthesis; thiamine diphosphate from thiamine phosphate: step 1/1.</text>
</comment>
<dbReference type="PANTHER" id="PTHR30270:SF3">
    <property type="entry name" value="THIAMINE-MONOPHOSPHATE KINASE"/>
    <property type="match status" value="1"/>
</dbReference>
<dbReference type="Proteomes" id="UP000324104">
    <property type="component" value="Unassembled WGS sequence"/>
</dbReference>
<comment type="caution">
    <text evidence="4">The sequence shown here is derived from an EMBL/GenBank/DDBJ whole genome shotgun (WGS) entry which is preliminary data.</text>
</comment>
<dbReference type="SUPFAM" id="SSF56042">
    <property type="entry name" value="PurM C-terminal domain-like"/>
    <property type="match status" value="1"/>
</dbReference>
<keyword evidence="1" id="KW-0067">ATP-binding</keyword>
<feature type="binding site" evidence="1">
    <location>
        <position position="130"/>
    </location>
    <ligand>
        <name>ATP</name>
        <dbReference type="ChEBI" id="CHEBI:30616"/>
    </ligand>
</feature>
<dbReference type="GO" id="GO:0009030">
    <property type="term" value="F:thiamine-phosphate kinase activity"/>
    <property type="evidence" value="ECO:0007669"/>
    <property type="project" value="UniProtKB-UniRule"/>
</dbReference>
<evidence type="ECO:0000313" key="5">
    <source>
        <dbReference type="Proteomes" id="UP000324104"/>
    </source>
</evidence>
<dbReference type="Pfam" id="PF02769">
    <property type="entry name" value="AIRS_C"/>
    <property type="match status" value="1"/>
</dbReference>
<dbReference type="RefSeq" id="WP_149081196.1">
    <property type="nucleotide sequence ID" value="NZ_VTAW01000009.1"/>
</dbReference>
<protein>
    <recommendedName>
        <fullName evidence="1">Thiamine-monophosphate kinase</fullName>
        <shortName evidence="1">TMP kinase</shortName>
        <shortName evidence="1">Thiamine-phosphate kinase</shortName>
        <ecNumber evidence="1">2.7.4.16</ecNumber>
    </recommendedName>
</protein>
<dbReference type="CDD" id="cd02194">
    <property type="entry name" value="ThiL"/>
    <property type="match status" value="1"/>
</dbReference>
<keyword evidence="1" id="KW-0479">Metal-binding</keyword>
<dbReference type="HAMAP" id="MF_02128">
    <property type="entry name" value="TMP_kinase"/>
    <property type="match status" value="1"/>
</dbReference>
<evidence type="ECO:0000313" key="4">
    <source>
        <dbReference type="EMBL" id="TYT62376.1"/>
    </source>
</evidence>
<feature type="binding site" evidence="1">
    <location>
        <position position="107"/>
    </location>
    <ligand>
        <name>Mg(2+)</name>
        <dbReference type="ChEBI" id="CHEBI:18420"/>
        <label>1</label>
    </ligand>
</feature>
<comment type="miscellaneous">
    <text evidence="1">Reaction mechanism of ThiL seems to utilize a direct, inline transfer of the gamma-phosphate of ATP to TMP rather than a phosphorylated enzyme intermediate.</text>
</comment>
<keyword evidence="1" id="KW-0460">Magnesium</keyword>
<organism evidence="4 5">
    <name type="scientific">Natrialba swarupiae</name>
    <dbReference type="NCBI Taxonomy" id="2448032"/>
    <lineage>
        <taxon>Archaea</taxon>
        <taxon>Methanobacteriati</taxon>
        <taxon>Methanobacteriota</taxon>
        <taxon>Stenosarchaea group</taxon>
        <taxon>Halobacteria</taxon>
        <taxon>Halobacteriales</taxon>
        <taxon>Natrialbaceae</taxon>
        <taxon>Natrialba</taxon>
    </lineage>
</organism>
<feature type="binding site" evidence="1">
    <location>
        <position position="200"/>
    </location>
    <ligand>
        <name>Mg(2+)</name>
        <dbReference type="ChEBI" id="CHEBI:18420"/>
        <label>3</label>
    </ligand>
</feature>
<comment type="caution">
    <text evidence="1">Lacks conserved residue(s) required for the propagation of feature annotation.</text>
</comment>
<feature type="binding site" evidence="1">
    <location>
        <position position="202"/>
    </location>
    <ligand>
        <name>ATP</name>
        <dbReference type="ChEBI" id="CHEBI:30616"/>
    </ligand>
</feature>
<dbReference type="Pfam" id="PF00586">
    <property type="entry name" value="AIRS"/>
    <property type="match status" value="1"/>
</dbReference>
<feature type="binding site" evidence="1">
    <location>
        <position position="20"/>
    </location>
    <ligand>
        <name>Mg(2+)</name>
        <dbReference type="ChEBI" id="CHEBI:18420"/>
        <label>3</label>
    </ligand>
</feature>
<dbReference type="InterPro" id="IPR036676">
    <property type="entry name" value="PurM-like_C_sf"/>
</dbReference>
<reference evidence="4 5" key="1">
    <citation type="submission" date="2019-08" db="EMBL/GenBank/DDBJ databases">
        <title>Archaea genome.</title>
        <authorList>
            <person name="Kajale S."/>
            <person name="Shouche Y."/>
            <person name="Deshpande N."/>
            <person name="Sharma A."/>
        </authorList>
    </citation>
    <scope>NUCLEOTIDE SEQUENCE [LARGE SCALE GENOMIC DNA]</scope>
    <source>
        <strain evidence="4 5">ESP3B_9</strain>
    </source>
</reference>
<dbReference type="InterPro" id="IPR006283">
    <property type="entry name" value="ThiL-like"/>
</dbReference>
<dbReference type="InterPro" id="IPR036921">
    <property type="entry name" value="PurM-like_N_sf"/>
</dbReference>
<dbReference type="GO" id="GO:0005524">
    <property type="term" value="F:ATP binding"/>
    <property type="evidence" value="ECO:0007669"/>
    <property type="project" value="UniProtKB-UniRule"/>
</dbReference>
<keyword evidence="1 4" id="KW-0808">Transferase</keyword>
<feature type="binding site" evidence="1">
    <location>
        <position position="60"/>
    </location>
    <ligand>
        <name>Mg(2+)</name>
        <dbReference type="ChEBI" id="CHEBI:18420"/>
        <label>2</label>
    </ligand>
</feature>
<feature type="binding site" evidence="1">
    <location>
        <begin position="106"/>
        <end position="107"/>
    </location>
    <ligand>
        <name>ATP</name>
        <dbReference type="ChEBI" id="CHEBI:30616"/>
    </ligand>
</feature>
<dbReference type="Gene3D" id="3.90.650.10">
    <property type="entry name" value="PurM-like C-terminal domain"/>
    <property type="match status" value="1"/>
</dbReference>
<dbReference type="PIRSF" id="PIRSF005303">
    <property type="entry name" value="Thiam_monoph_kin"/>
    <property type="match status" value="1"/>
</dbReference>
<dbReference type="PANTHER" id="PTHR30270">
    <property type="entry name" value="THIAMINE-MONOPHOSPHATE KINASE"/>
    <property type="match status" value="1"/>
</dbReference>
<dbReference type="InterPro" id="IPR010918">
    <property type="entry name" value="PurM-like_C_dom"/>
</dbReference>
<feature type="binding site" evidence="1">
    <location>
        <position position="20"/>
    </location>
    <ligand>
        <name>Mg(2+)</name>
        <dbReference type="ChEBI" id="CHEBI:18420"/>
        <label>4</label>
    </ligand>
</feature>
<dbReference type="EMBL" id="VTAW01000009">
    <property type="protein sequence ID" value="TYT62376.1"/>
    <property type="molecule type" value="Genomic_DNA"/>
</dbReference>
<feature type="binding site" evidence="1">
    <location>
        <position position="203"/>
    </location>
    <ligand>
        <name>Mg(2+)</name>
        <dbReference type="ChEBI" id="CHEBI:18420"/>
        <label>5</label>
    </ligand>
</feature>
<dbReference type="SUPFAM" id="SSF55326">
    <property type="entry name" value="PurM N-terminal domain-like"/>
    <property type="match status" value="1"/>
</dbReference>
<proteinExistence type="inferred from homology"/>
<feature type="domain" description="PurM-like C-terminal" evidence="3">
    <location>
        <begin position="134"/>
        <end position="288"/>
    </location>
</feature>
<dbReference type="EC" id="2.7.4.16" evidence="1"/>
<keyword evidence="5" id="KW-1185">Reference proteome</keyword>
<keyword evidence="1" id="KW-0547">Nucleotide-binding</keyword>